<gene>
    <name evidence="1" type="ORF">NCTC9695_03450</name>
</gene>
<name>A0A3S4IGN7_CHRVL</name>
<dbReference type="PROSITE" id="PS51257">
    <property type="entry name" value="PROKAR_LIPOPROTEIN"/>
    <property type="match status" value="1"/>
</dbReference>
<dbReference type="EMBL" id="LR134182">
    <property type="protein sequence ID" value="VEB42996.1"/>
    <property type="molecule type" value="Genomic_DNA"/>
</dbReference>
<reference evidence="1 2" key="1">
    <citation type="submission" date="2018-12" db="EMBL/GenBank/DDBJ databases">
        <authorList>
            <consortium name="Pathogen Informatics"/>
        </authorList>
    </citation>
    <scope>NUCLEOTIDE SEQUENCE [LARGE SCALE GENOMIC DNA]</scope>
    <source>
        <strain evidence="1 2">NCTC9695</strain>
    </source>
</reference>
<evidence type="ECO:0008006" key="3">
    <source>
        <dbReference type="Google" id="ProtNLM"/>
    </source>
</evidence>
<dbReference type="Proteomes" id="UP000275777">
    <property type="component" value="Chromosome"/>
</dbReference>
<dbReference type="AlphaFoldDB" id="A0A3S4IGN7"/>
<evidence type="ECO:0000313" key="2">
    <source>
        <dbReference type="Proteomes" id="UP000275777"/>
    </source>
</evidence>
<protein>
    <recommendedName>
        <fullName evidence="3">Lipoprotein</fullName>
    </recommendedName>
</protein>
<evidence type="ECO:0000313" key="1">
    <source>
        <dbReference type="EMBL" id="VEB42996.1"/>
    </source>
</evidence>
<organism evidence="1 2">
    <name type="scientific">Chromobacterium violaceum</name>
    <dbReference type="NCBI Taxonomy" id="536"/>
    <lineage>
        <taxon>Bacteria</taxon>
        <taxon>Pseudomonadati</taxon>
        <taxon>Pseudomonadota</taxon>
        <taxon>Betaproteobacteria</taxon>
        <taxon>Neisseriales</taxon>
        <taxon>Chromobacteriaceae</taxon>
        <taxon>Chromobacterium</taxon>
    </lineage>
</organism>
<sequence>MSAKNIFTVTITGFLLSACNQVVDEYSLKKNTKQIEKPEPSPTKADWDGALKKLIPEEKVSQEGNGTYSFASYPLPKNNLKGTALLGSRDEFRKIRHYRTSLGYSDYPRGADVNFYIALVDYGQPEFFVKPVYKGDSWLFFDRVQFLADGVVVIDKKFKHDELSRDYGSGWVYESADFIAGGDDIAALRVFAKSKILQLG</sequence>
<accession>A0A3S4IGN7</accession>
<proteinExistence type="predicted"/>